<dbReference type="Proteomes" id="UP000807025">
    <property type="component" value="Unassembled WGS sequence"/>
</dbReference>
<evidence type="ECO:0000313" key="3">
    <source>
        <dbReference type="EMBL" id="KAF9488269.1"/>
    </source>
</evidence>
<dbReference type="AlphaFoldDB" id="A0A9P5ZIA2"/>
<reference evidence="3" key="1">
    <citation type="submission" date="2020-11" db="EMBL/GenBank/DDBJ databases">
        <authorList>
            <consortium name="DOE Joint Genome Institute"/>
            <person name="Ahrendt S."/>
            <person name="Riley R."/>
            <person name="Andreopoulos W."/>
            <person name="Labutti K."/>
            <person name="Pangilinan J."/>
            <person name="Ruiz-Duenas F.J."/>
            <person name="Barrasa J.M."/>
            <person name="Sanchez-Garcia M."/>
            <person name="Camarero S."/>
            <person name="Miyauchi S."/>
            <person name="Serrano A."/>
            <person name="Linde D."/>
            <person name="Babiker R."/>
            <person name="Drula E."/>
            <person name="Ayuso-Fernandez I."/>
            <person name="Pacheco R."/>
            <person name="Padilla G."/>
            <person name="Ferreira P."/>
            <person name="Barriuso J."/>
            <person name="Kellner H."/>
            <person name="Castanera R."/>
            <person name="Alfaro M."/>
            <person name="Ramirez L."/>
            <person name="Pisabarro A.G."/>
            <person name="Kuo A."/>
            <person name="Tritt A."/>
            <person name="Lipzen A."/>
            <person name="He G."/>
            <person name="Yan M."/>
            <person name="Ng V."/>
            <person name="Cullen D."/>
            <person name="Martin F."/>
            <person name="Rosso M.-N."/>
            <person name="Henrissat B."/>
            <person name="Hibbett D."/>
            <person name="Martinez A.T."/>
            <person name="Grigoriev I.V."/>
        </authorList>
    </citation>
    <scope>NUCLEOTIDE SEQUENCE</scope>
    <source>
        <strain evidence="3">ATCC 90797</strain>
    </source>
</reference>
<dbReference type="EMBL" id="MU154722">
    <property type="protein sequence ID" value="KAF9488269.1"/>
    <property type="molecule type" value="Genomic_DNA"/>
</dbReference>
<evidence type="ECO:0000313" key="4">
    <source>
        <dbReference type="Proteomes" id="UP000807025"/>
    </source>
</evidence>
<feature type="region of interest" description="Disordered" evidence="1">
    <location>
        <begin position="1"/>
        <end position="20"/>
    </location>
</feature>
<name>A0A9P5ZIA2_PLEER</name>
<evidence type="ECO:0000256" key="1">
    <source>
        <dbReference type="SAM" id="MobiDB-lite"/>
    </source>
</evidence>
<comment type="caution">
    <text evidence="3">The sequence shown here is derived from an EMBL/GenBank/DDBJ whole genome shotgun (WGS) entry which is preliminary data.</text>
</comment>
<protein>
    <recommendedName>
        <fullName evidence="2">CxC2-like cysteine cluster KDZ transposase-associated domain-containing protein</fullName>
    </recommendedName>
</protein>
<dbReference type="InterPro" id="IPR040521">
    <property type="entry name" value="KDZ"/>
</dbReference>
<proteinExistence type="predicted"/>
<gene>
    <name evidence="3" type="ORF">BDN71DRAFT_1539350</name>
</gene>
<keyword evidence="4" id="KW-1185">Reference proteome</keyword>
<sequence length="514" mass="58576">MPMPMPSPPKKKRRIDVPETFHEDNHSDVISLGINESLFYNQDALVSENDPAKDKQSKRYKSSDQPLKEWTALVRDEYLVELLRCEGRGSTQCGKCHHCHSQEEESFICEDCFSMQVLCKSCTLEGHIEQPLHRIKRWNGKCYANTSLKDIGFRVQLGHPSGIPCPCPTSVTDFVVFHINGLHIVALDFCTCDRVVDYSLPQQQLLRRQWFPATFDQPQTCATFSMLDHFQMSTLQAKVTMYDYYAALEKLADNSGVGTPRSRYKEFVRMHWEFRHLTSLKRGGRAHDPAGILATKNGELTVRCPTCPRPGINLPENWQSAPQEKRYLYTLFLALNACFRLKRRMISSVEKDPGLGVDWGYFVESEPFRQYLLSVTDQKEMSTCSGLAALDYANTKFSRGYAATGVCLGVCSRHEIVQQNGAADLQVGERYANMDYCFASLLRHHGGGLEMVVSYDIVCQWSKLVIQRVKKLPPLVRFCIAQHMIQFAVPKLHIHSHTKHCQENYSLNYLPGVG</sequence>
<dbReference type="Pfam" id="PF18758">
    <property type="entry name" value="KDZ"/>
    <property type="match status" value="1"/>
</dbReference>
<dbReference type="Pfam" id="PF18803">
    <property type="entry name" value="CxC2"/>
    <property type="match status" value="1"/>
</dbReference>
<dbReference type="InterPro" id="IPR041457">
    <property type="entry name" value="CxC2_KDZ-assoc"/>
</dbReference>
<organism evidence="3 4">
    <name type="scientific">Pleurotus eryngii</name>
    <name type="common">Boletus of the steppes</name>
    <dbReference type="NCBI Taxonomy" id="5323"/>
    <lineage>
        <taxon>Eukaryota</taxon>
        <taxon>Fungi</taxon>
        <taxon>Dikarya</taxon>
        <taxon>Basidiomycota</taxon>
        <taxon>Agaricomycotina</taxon>
        <taxon>Agaricomycetes</taxon>
        <taxon>Agaricomycetidae</taxon>
        <taxon>Agaricales</taxon>
        <taxon>Pleurotineae</taxon>
        <taxon>Pleurotaceae</taxon>
        <taxon>Pleurotus</taxon>
    </lineage>
</organism>
<feature type="domain" description="CxC2-like cysteine cluster KDZ transposase-associated" evidence="2">
    <location>
        <begin position="148"/>
        <end position="256"/>
    </location>
</feature>
<evidence type="ECO:0000259" key="2">
    <source>
        <dbReference type="Pfam" id="PF18803"/>
    </source>
</evidence>
<accession>A0A9P5ZIA2</accession>
<dbReference type="OrthoDB" id="2682806at2759"/>